<dbReference type="PANTHER" id="PTHR30026:SF20">
    <property type="entry name" value="OUTER MEMBRANE PROTEIN TOLC"/>
    <property type="match status" value="1"/>
</dbReference>
<dbReference type="GO" id="GO:1990281">
    <property type="term" value="C:efflux pump complex"/>
    <property type="evidence" value="ECO:0007669"/>
    <property type="project" value="TreeGrafter"/>
</dbReference>
<evidence type="ECO:0000256" key="4">
    <source>
        <dbReference type="ARBA" id="ARBA00023136"/>
    </source>
</evidence>
<evidence type="ECO:0000256" key="2">
    <source>
        <dbReference type="ARBA" id="ARBA00022452"/>
    </source>
</evidence>
<dbReference type="AlphaFoldDB" id="A0A519BLN5"/>
<keyword evidence="2" id="KW-1134">Transmembrane beta strand</keyword>
<evidence type="ECO:0000256" key="6">
    <source>
        <dbReference type="SAM" id="Phobius"/>
    </source>
</evidence>
<keyword evidence="6" id="KW-1133">Transmembrane helix</keyword>
<dbReference type="PANTHER" id="PTHR30026">
    <property type="entry name" value="OUTER MEMBRANE PROTEIN TOLC"/>
    <property type="match status" value="1"/>
</dbReference>
<dbReference type="GO" id="GO:0015562">
    <property type="term" value="F:efflux transmembrane transporter activity"/>
    <property type="evidence" value="ECO:0007669"/>
    <property type="project" value="InterPro"/>
</dbReference>
<keyword evidence="3 6" id="KW-0812">Transmembrane</keyword>
<comment type="caution">
    <text evidence="7">The sequence shown here is derived from an EMBL/GenBank/DDBJ whole genome shotgun (WGS) entry which is preliminary data.</text>
</comment>
<dbReference type="GO" id="GO:0015288">
    <property type="term" value="F:porin activity"/>
    <property type="evidence" value="ECO:0007669"/>
    <property type="project" value="TreeGrafter"/>
</dbReference>
<keyword evidence="5" id="KW-0998">Cell outer membrane</keyword>
<evidence type="ECO:0000256" key="5">
    <source>
        <dbReference type="ARBA" id="ARBA00023237"/>
    </source>
</evidence>
<reference evidence="7 8" key="1">
    <citation type="journal article" date="2019" name="ISME J.">
        <title>Insights into ecological role of a new deltaproteobacterial order Candidatus Acidulodesulfobacterales by metagenomics and metatranscriptomics.</title>
        <authorList>
            <person name="Tan S."/>
            <person name="Liu J."/>
            <person name="Fang Y."/>
            <person name="Hedlund B.P."/>
            <person name="Lian Z.H."/>
            <person name="Huang L.Y."/>
            <person name="Li J.T."/>
            <person name="Huang L.N."/>
            <person name="Li W.J."/>
            <person name="Jiang H.C."/>
            <person name="Dong H.L."/>
            <person name="Shu W.S."/>
        </authorList>
    </citation>
    <scope>NUCLEOTIDE SEQUENCE [LARGE SCALE GENOMIC DNA]</scope>
    <source>
        <strain evidence="7">AP1</strain>
    </source>
</reference>
<evidence type="ECO:0000256" key="3">
    <source>
        <dbReference type="ARBA" id="ARBA00022692"/>
    </source>
</evidence>
<dbReference type="Proteomes" id="UP000319296">
    <property type="component" value="Unassembled WGS sequence"/>
</dbReference>
<sequence length="438" mass="50517">MNYYKLNLKFIIDLFTIFLMAFLIFIGFFQSSAFSAGNIKQRQKALHLLPLKFLIKKALKNSEIKSSIYQYLGYKENITIVKSLPEPAVGFGMTDANGFNNPQIGINSMSYWKFSASQAIPFPAKLFINSRIKKSIYKSLKDKTISLKLFTVLNVKDVYYNLALLEKDIKTFKENLTLINLLLKYADRNYASGRSNARGPIRIILEIDQIKTKLILFKKQKNKFIYILSKFTELPIKYFKNKKAEFIGKITPFDYKFNNLIKTADKLNPDLKEAKENIKTSRLGIDLANQGYYPNFSVSLGYGDRYSLQPVISGDVSMTLPLYFNESQIPKINKAKKYNINAIYKYAWIRSKIVQDLKTAVSNIKNDYKVYGINKNITEPEAKLLFNSYTKSLMSGKAQAFPLLNSFVQLLLIRLKNYEYKAEYFKDNAFLDAMIGKN</sequence>
<gene>
    <name evidence="7" type="ORF">EVG15_07480</name>
</gene>
<evidence type="ECO:0000313" key="7">
    <source>
        <dbReference type="EMBL" id="RZD18163.1"/>
    </source>
</evidence>
<protein>
    <submittedName>
        <fullName evidence="7">TolC family protein</fullName>
    </submittedName>
</protein>
<accession>A0A519BLN5</accession>
<name>A0A519BLN5_9DELT</name>
<evidence type="ECO:0000313" key="8">
    <source>
        <dbReference type="Proteomes" id="UP000319296"/>
    </source>
</evidence>
<organism evidence="7 8">
    <name type="scientific">Candidatus Acididesulfobacter diazotrophicus</name>
    <dbReference type="NCBI Taxonomy" id="2597226"/>
    <lineage>
        <taxon>Bacteria</taxon>
        <taxon>Deltaproteobacteria</taxon>
        <taxon>Candidatus Acidulodesulfobacterales</taxon>
        <taxon>Candidatus Acididesulfobacter</taxon>
    </lineage>
</organism>
<dbReference type="SUPFAM" id="SSF56954">
    <property type="entry name" value="Outer membrane efflux proteins (OEP)"/>
    <property type="match status" value="1"/>
</dbReference>
<dbReference type="InterPro" id="IPR051906">
    <property type="entry name" value="TolC-like"/>
</dbReference>
<dbReference type="GO" id="GO:0009279">
    <property type="term" value="C:cell outer membrane"/>
    <property type="evidence" value="ECO:0007669"/>
    <property type="project" value="UniProtKB-SubCell"/>
</dbReference>
<keyword evidence="4 6" id="KW-0472">Membrane</keyword>
<dbReference type="EMBL" id="SGBB01000013">
    <property type="protein sequence ID" value="RZD18163.1"/>
    <property type="molecule type" value="Genomic_DNA"/>
</dbReference>
<dbReference type="Gene3D" id="1.20.1600.10">
    <property type="entry name" value="Outer membrane efflux proteins (OEP)"/>
    <property type="match status" value="1"/>
</dbReference>
<comment type="subcellular location">
    <subcellularLocation>
        <location evidence="1">Cell outer membrane</location>
    </subcellularLocation>
</comment>
<feature type="transmembrane region" description="Helical" evidence="6">
    <location>
        <begin position="12"/>
        <end position="34"/>
    </location>
</feature>
<evidence type="ECO:0000256" key="1">
    <source>
        <dbReference type="ARBA" id="ARBA00004442"/>
    </source>
</evidence>
<proteinExistence type="predicted"/>